<dbReference type="Proteomes" id="UP000789920">
    <property type="component" value="Unassembled WGS sequence"/>
</dbReference>
<reference evidence="1" key="1">
    <citation type="submission" date="2021-06" db="EMBL/GenBank/DDBJ databases">
        <authorList>
            <person name="Kallberg Y."/>
            <person name="Tangrot J."/>
            <person name="Rosling A."/>
        </authorList>
    </citation>
    <scope>NUCLEOTIDE SEQUENCE</scope>
    <source>
        <strain evidence="1">MA461A</strain>
    </source>
</reference>
<comment type="caution">
    <text evidence="1">The sequence shown here is derived from an EMBL/GenBank/DDBJ whole genome shotgun (WGS) entry which is preliminary data.</text>
</comment>
<organism evidence="1 2">
    <name type="scientific">Racocetra persica</name>
    <dbReference type="NCBI Taxonomy" id="160502"/>
    <lineage>
        <taxon>Eukaryota</taxon>
        <taxon>Fungi</taxon>
        <taxon>Fungi incertae sedis</taxon>
        <taxon>Mucoromycota</taxon>
        <taxon>Glomeromycotina</taxon>
        <taxon>Glomeromycetes</taxon>
        <taxon>Diversisporales</taxon>
        <taxon>Gigasporaceae</taxon>
        <taxon>Racocetra</taxon>
    </lineage>
</organism>
<accession>A0ACA9SJB4</accession>
<evidence type="ECO:0000313" key="2">
    <source>
        <dbReference type="Proteomes" id="UP000789920"/>
    </source>
</evidence>
<evidence type="ECO:0000313" key="1">
    <source>
        <dbReference type="EMBL" id="CAG8840015.1"/>
    </source>
</evidence>
<proteinExistence type="predicted"/>
<protein>
    <submittedName>
        <fullName evidence="1">13423_t:CDS:1</fullName>
    </submittedName>
</protein>
<feature type="non-terminal residue" evidence="1">
    <location>
        <position position="1"/>
    </location>
</feature>
<name>A0ACA9SJB4_9GLOM</name>
<gene>
    <name evidence="1" type="ORF">RPERSI_LOCUS31265</name>
</gene>
<sequence length="149" mass="16309">DDVLKEAFSYPTMGGNTPPMSPPGKTKYSTHSILGPNSAFGDTNPGVTSLFPGTSLNSESRKQSEQSKWLYRDPSGNIQGPFSSQEMNDWYKGGFFVLSLLVKRVEDTTFEPLGALIRKTGDDERPFSAPIMGNRPSLTISMPNNSSRL</sequence>
<feature type="non-terminal residue" evidence="1">
    <location>
        <position position="149"/>
    </location>
</feature>
<dbReference type="EMBL" id="CAJVQC010125483">
    <property type="protein sequence ID" value="CAG8840015.1"/>
    <property type="molecule type" value="Genomic_DNA"/>
</dbReference>
<keyword evidence="2" id="KW-1185">Reference proteome</keyword>